<accession>A0A6N6BC56</accession>
<dbReference type="EMBL" id="AANNSE010000003">
    <property type="protein sequence ID" value="EDP6814637.1"/>
    <property type="molecule type" value="Genomic_DNA"/>
</dbReference>
<organism evidence="1 2">
    <name type="scientific">Campylobacter lari</name>
    <dbReference type="NCBI Taxonomy" id="201"/>
    <lineage>
        <taxon>Bacteria</taxon>
        <taxon>Pseudomonadati</taxon>
        <taxon>Campylobacterota</taxon>
        <taxon>Epsilonproteobacteria</taxon>
        <taxon>Campylobacterales</taxon>
        <taxon>Campylobacteraceae</taxon>
        <taxon>Campylobacter</taxon>
    </lineage>
</organism>
<evidence type="ECO:0000313" key="1">
    <source>
        <dbReference type="EMBL" id="EDP6814637.1"/>
    </source>
</evidence>
<dbReference type="InterPro" id="IPR002495">
    <property type="entry name" value="Glyco_trans_8"/>
</dbReference>
<dbReference type="AlphaFoldDB" id="A0A6N6BC56"/>
<dbReference type="Gene3D" id="3.90.550.10">
    <property type="entry name" value="Spore Coat Polysaccharide Biosynthesis Protein SpsA, Chain A"/>
    <property type="match status" value="1"/>
</dbReference>
<gene>
    <name evidence="1" type="ORF">GL567_03500</name>
</gene>
<sequence>MKHKLGILLAATKNSSFTIGTLLINIMDVMGKKVDVFYILHDGFSLNDQNIMQKIVKNKTINFISFTQEDFLTTLGKNQNDINNLFFLKRWTHMAFARFEAFKFLDECESIIYLDFDVLLLKSIDELSKLRTKKYHFGARLGKTLLQTALPLEKKYPNKRVYQTGILVFNDLIPNPLKCYQFIYNYLSQNTKNWQDQGIFP</sequence>
<name>A0A6N6BC56_CAMLA</name>
<dbReference type="InterPro" id="IPR029044">
    <property type="entry name" value="Nucleotide-diphossugar_trans"/>
</dbReference>
<evidence type="ECO:0000313" key="2">
    <source>
        <dbReference type="Proteomes" id="UP000471322"/>
    </source>
</evidence>
<proteinExistence type="predicted"/>
<dbReference type="SUPFAM" id="SSF53448">
    <property type="entry name" value="Nucleotide-diphospho-sugar transferases"/>
    <property type="match status" value="1"/>
</dbReference>
<dbReference type="Pfam" id="PF01501">
    <property type="entry name" value="Glyco_transf_8"/>
    <property type="match status" value="1"/>
</dbReference>
<dbReference type="Proteomes" id="UP000471322">
    <property type="component" value="Unassembled WGS sequence"/>
</dbReference>
<dbReference type="GO" id="GO:0016757">
    <property type="term" value="F:glycosyltransferase activity"/>
    <property type="evidence" value="ECO:0007669"/>
    <property type="project" value="InterPro"/>
</dbReference>
<dbReference type="RefSeq" id="WP_214098264.1">
    <property type="nucleotide sequence ID" value="NZ_JAHCYN010000002.1"/>
</dbReference>
<comment type="caution">
    <text evidence="1">The sequence shown here is derived from an EMBL/GenBank/DDBJ whole genome shotgun (WGS) entry which is preliminary data.</text>
</comment>
<reference evidence="1 2" key="1">
    <citation type="submission" date="2019-11" db="EMBL/GenBank/DDBJ databases">
        <authorList>
            <consortium name="PulseNet: The National Subtyping Network for Foodborne Disease Surveillance"/>
            <person name="Tarr C.L."/>
            <person name="Trees E."/>
            <person name="Katz L.S."/>
            <person name="Carleton-Romer H.A."/>
            <person name="Stroika S."/>
            <person name="Kucerova Z."/>
            <person name="Roache K.F."/>
            <person name="Sabol A.L."/>
            <person name="Besser J."/>
            <person name="Gerner-Smidt P."/>
        </authorList>
    </citation>
    <scope>NUCLEOTIDE SEQUENCE [LARGE SCALE GENOMIC DNA]</scope>
    <source>
        <strain evidence="1 2">PNUSAC013627</strain>
    </source>
</reference>
<protein>
    <recommendedName>
        <fullName evidence="3">Glycosyl transferase</fullName>
    </recommendedName>
</protein>
<evidence type="ECO:0008006" key="3">
    <source>
        <dbReference type="Google" id="ProtNLM"/>
    </source>
</evidence>